<dbReference type="AlphaFoldDB" id="A0A2I0I4C4"/>
<keyword evidence="2" id="KW-1185">Reference proteome</keyword>
<organism evidence="1 2">
    <name type="scientific">Punica granatum</name>
    <name type="common">Pomegranate</name>
    <dbReference type="NCBI Taxonomy" id="22663"/>
    <lineage>
        <taxon>Eukaryota</taxon>
        <taxon>Viridiplantae</taxon>
        <taxon>Streptophyta</taxon>
        <taxon>Embryophyta</taxon>
        <taxon>Tracheophyta</taxon>
        <taxon>Spermatophyta</taxon>
        <taxon>Magnoliopsida</taxon>
        <taxon>eudicotyledons</taxon>
        <taxon>Gunneridae</taxon>
        <taxon>Pentapetalae</taxon>
        <taxon>rosids</taxon>
        <taxon>malvids</taxon>
        <taxon>Myrtales</taxon>
        <taxon>Lythraceae</taxon>
        <taxon>Punica</taxon>
    </lineage>
</organism>
<accession>A0A2I0I4C4</accession>
<proteinExistence type="predicted"/>
<reference evidence="1 2" key="1">
    <citation type="submission" date="2017-11" db="EMBL/GenBank/DDBJ databases">
        <title>De-novo sequencing of pomegranate (Punica granatum L.) genome.</title>
        <authorList>
            <person name="Akparov Z."/>
            <person name="Amiraslanov A."/>
            <person name="Hajiyeva S."/>
            <person name="Abbasov M."/>
            <person name="Kaur K."/>
            <person name="Hamwieh A."/>
            <person name="Solovyev V."/>
            <person name="Salamov A."/>
            <person name="Braich B."/>
            <person name="Kosarev P."/>
            <person name="Mahmoud A."/>
            <person name="Hajiyev E."/>
            <person name="Babayeva S."/>
            <person name="Izzatullayeva V."/>
            <person name="Mammadov A."/>
            <person name="Mammadov A."/>
            <person name="Sharifova S."/>
            <person name="Ojaghi J."/>
            <person name="Eynullazada K."/>
            <person name="Bayramov B."/>
            <person name="Abdulazimova A."/>
            <person name="Shahmuradov I."/>
        </authorList>
    </citation>
    <scope>NUCLEOTIDE SEQUENCE [LARGE SCALE GENOMIC DNA]</scope>
    <source>
        <strain evidence="2">cv. AG2017</strain>
        <tissue evidence="1">Leaf</tissue>
    </source>
</reference>
<sequence length="136" mass="14658">MLTEDAESLKVGSGSPIGSLSPRIDQDLEFKILVDSGAGLLICCFDPTSMVVDIFCGPYYNLQPCRLFLLPSRPRADSGASCSCSPFPWHSMCDDLLLPRRLLLPPLTLSAGPSCFSVGARCRVELLLAPYSKASC</sequence>
<name>A0A2I0I4C4_PUNGR</name>
<gene>
    <name evidence="1" type="ORF">CRG98_040785</name>
</gene>
<dbReference type="EMBL" id="PGOL01004015">
    <property type="protein sequence ID" value="PKI38812.1"/>
    <property type="molecule type" value="Genomic_DNA"/>
</dbReference>
<evidence type="ECO:0000313" key="2">
    <source>
        <dbReference type="Proteomes" id="UP000233551"/>
    </source>
</evidence>
<protein>
    <submittedName>
        <fullName evidence="1">Uncharacterized protein</fullName>
    </submittedName>
</protein>
<comment type="caution">
    <text evidence="1">The sequence shown here is derived from an EMBL/GenBank/DDBJ whole genome shotgun (WGS) entry which is preliminary data.</text>
</comment>
<evidence type="ECO:0000313" key="1">
    <source>
        <dbReference type="EMBL" id="PKI38812.1"/>
    </source>
</evidence>
<dbReference type="Proteomes" id="UP000233551">
    <property type="component" value="Unassembled WGS sequence"/>
</dbReference>